<reference evidence="1" key="1">
    <citation type="submission" date="2021-06" db="EMBL/GenBank/DDBJ databases">
        <authorList>
            <person name="Kallberg Y."/>
            <person name="Tangrot J."/>
            <person name="Rosling A."/>
        </authorList>
    </citation>
    <scope>NUCLEOTIDE SEQUENCE</scope>
    <source>
        <strain evidence="1">CL356</strain>
    </source>
</reference>
<proteinExistence type="predicted"/>
<dbReference type="EMBL" id="CAJVPT010023167">
    <property type="protein sequence ID" value="CAG8663914.1"/>
    <property type="molecule type" value="Genomic_DNA"/>
</dbReference>
<sequence length="352" mass="40499">MAACHINVLPTELLQSIFIEFWRSESGSPTELLSVCRHWEAIALNTKLLWTKIRFGVDNRKNPSPSYVTCVNADELFHRLLSIEGMKFDFCAAVVSRRSLKDSLCHSTRSQFRNCRSFQVTRHSTNKVLRLLTDVSSLEELKLEYVDYDEVHRLFERLDKPEARLKSLHFEGYLSGDWWQFNTMFSRLQELSLTNYSIQPKWAGQRLFNSLKALNKLEFNNSGGFYNFRDVFEERLDVASPTLQTLLISGAWHSLEEIVAPNLDILALEYGNYNSDLGLMFLAATQLRPRIICAQELNQTGLFLFIIDTFGDTALEIRLGSSVGPPLDIVRSRMEKMTNMGKIVRWNGIILP</sequence>
<accession>A0ACA9NRC9</accession>
<keyword evidence="2" id="KW-1185">Reference proteome</keyword>
<gene>
    <name evidence="1" type="ORF">ACOLOM_LOCUS8690</name>
</gene>
<dbReference type="Proteomes" id="UP000789525">
    <property type="component" value="Unassembled WGS sequence"/>
</dbReference>
<organism evidence="1 2">
    <name type="scientific">Acaulospora colombiana</name>
    <dbReference type="NCBI Taxonomy" id="27376"/>
    <lineage>
        <taxon>Eukaryota</taxon>
        <taxon>Fungi</taxon>
        <taxon>Fungi incertae sedis</taxon>
        <taxon>Mucoromycota</taxon>
        <taxon>Glomeromycotina</taxon>
        <taxon>Glomeromycetes</taxon>
        <taxon>Diversisporales</taxon>
        <taxon>Acaulosporaceae</taxon>
        <taxon>Acaulospora</taxon>
    </lineage>
</organism>
<evidence type="ECO:0000313" key="1">
    <source>
        <dbReference type="EMBL" id="CAG8663914.1"/>
    </source>
</evidence>
<name>A0ACA9NRC9_9GLOM</name>
<protein>
    <submittedName>
        <fullName evidence="1">9041_t:CDS:1</fullName>
    </submittedName>
</protein>
<evidence type="ECO:0000313" key="2">
    <source>
        <dbReference type="Proteomes" id="UP000789525"/>
    </source>
</evidence>
<comment type="caution">
    <text evidence="1">The sequence shown here is derived from an EMBL/GenBank/DDBJ whole genome shotgun (WGS) entry which is preliminary data.</text>
</comment>